<dbReference type="EMBL" id="JABSNO010000012">
    <property type="protein sequence ID" value="NRS92776.1"/>
    <property type="molecule type" value="Genomic_DNA"/>
</dbReference>
<evidence type="ECO:0000313" key="1">
    <source>
        <dbReference type="EMBL" id="NRS92776.1"/>
    </source>
</evidence>
<proteinExistence type="predicted"/>
<protein>
    <submittedName>
        <fullName evidence="1">Uncharacterized protein</fullName>
    </submittedName>
</protein>
<evidence type="ECO:0000313" key="2">
    <source>
        <dbReference type="Proteomes" id="UP000610746"/>
    </source>
</evidence>
<dbReference type="AlphaFoldDB" id="A0A8J8K8L9"/>
<organism evidence="1 2">
    <name type="scientific">Frigoriflavimonas asaccharolytica</name>
    <dbReference type="NCBI Taxonomy" id="2735899"/>
    <lineage>
        <taxon>Bacteria</taxon>
        <taxon>Pseudomonadati</taxon>
        <taxon>Bacteroidota</taxon>
        <taxon>Flavobacteriia</taxon>
        <taxon>Flavobacteriales</taxon>
        <taxon>Weeksellaceae</taxon>
        <taxon>Frigoriflavimonas</taxon>
    </lineage>
</organism>
<reference evidence="1" key="1">
    <citation type="submission" date="2020-05" db="EMBL/GenBank/DDBJ databases">
        <title>Genomic Encyclopedia of Type Strains, Phase IV (KMG-V): Genome sequencing to study the core and pangenomes of soil and plant-associated prokaryotes.</title>
        <authorList>
            <person name="Whitman W."/>
        </authorList>
    </citation>
    <scope>NUCLEOTIDE SEQUENCE</scope>
    <source>
        <strain evidence="1">16F</strain>
    </source>
</reference>
<comment type="caution">
    <text evidence="1">The sequence shown here is derived from an EMBL/GenBank/DDBJ whole genome shotgun (WGS) entry which is preliminary data.</text>
</comment>
<accession>A0A8J8K8L9</accession>
<sequence>MIIYKIISKKTLAITSEFSTEKELKGNLEDNMLIIENALQQANFKNIKFDNVTKIFHAKANFSIWSFAENIEIKIVEKENSIVLNFKSICVLPTQIIDYEKNKTNFKKFERVLKLAI</sequence>
<dbReference type="Proteomes" id="UP000610746">
    <property type="component" value="Unassembled WGS sequence"/>
</dbReference>
<name>A0A8J8K8L9_9FLAO</name>
<keyword evidence="2" id="KW-1185">Reference proteome</keyword>
<dbReference type="RefSeq" id="WP_173779365.1">
    <property type="nucleotide sequence ID" value="NZ_JABSNO010000012.1"/>
</dbReference>
<gene>
    <name evidence="1" type="ORF">HNQ03_001856</name>
</gene>